<accession>A0ABQ4WV02</accession>
<dbReference type="PANTHER" id="PTHR48475">
    <property type="entry name" value="RIBONUCLEASE H"/>
    <property type="match status" value="1"/>
</dbReference>
<name>A0ABQ4WV02_9ASTR</name>
<evidence type="ECO:0000256" key="1">
    <source>
        <dbReference type="SAM" id="MobiDB-lite"/>
    </source>
</evidence>
<sequence>MNTDGRKRLRKPFKNEEAHHGSPFVNYSPVEGNPVCIPGSIKGSNDTFSLKGSGAGLVLIHPSGAEYTYALRLNFVSSNNEAESEALLAGLRITRKMKDRRQMAAIREARYKTKMEQYYNQKNSKTFQAMYFSFGRHLEELHVTRAHLEKKRTRLRTNTKTLEDLCSQSLETASQAIHDAVTTHQVTTSQFS</sequence>
<gene>
    <name evidence="2" type="ORF">Tco_0651505</name>
</gene>
<keyword evidence="3" id="KW-1185">Reference proteome</keyword>
<organism evidence="2 3">
    <name type="scientific">Tanacetum coccineum</name>
    <dbReference type="NCBI Taxonomy" id="301880"/>
    <lineage>
        <taxon>Eukaryota</taxon>
        <taxon>Viridiplantae</taxon>
        <taxon>Streptophyta</taxon>
        <taxon>Embryophyta</taxon>
        <taxon>Tracheophyta</taxon>
        <taxon>Spermatophyta</taxon>
        <taxon>Magnoliopsida</taxon>
        <taxon>eudicotyledons</taxon>
        <taxon>Gunneridae</taxon>
        <taxon>Pentapetalae</taxon>
        <taxon>asterids</taxon>
        <taxon>campanulids</taxon>
        <taxon>Asterales</taxon>
        <taxon>Asteraceae</taxon>
        <taxon>Asteroideae</taxon>
        <taxon>Anthemideae</taxon>
        <taxon>Anthemidinae</taxon>
        <taxon>Tanacetum</taxon>
    </lineage>
</organism>
<dbReference type="Proteomes" id="UP001151760">
    <property type="component" value="Unassembled WGS sequence"/>
</dbReference>
<protein>
    <submittedName>
        <fullName evidence="2">MAK10-like protein</fullName>
    </submittedName>
</protein>
<comment type="caution">
    <text evidence="2">The sequence shown here is derived from an EMBL/GenBank/DDBJ whole genome shotgun (WGS) entry which is preliminary data.</text>
</comment>
<dbReference type="PANTHER" id="PTHR48475:SF2">
    <property type="entry name" value="RIBONUCLEASE H"/>
    <property type="match status" value="1"/>
</dbReference>
<dbReference type="EMBL" id="BQNB010008956">
    <property type="protein sequence ID" value="GJS56721.1"/>
    <property type="molecule type" value="Genomic_DNA"/>
</dbReference>
<feature type="region of interest" description="Disordered" evidence="1">
    <location>
        <begin position="1"/>
        <end position="25"/>
    </location>
</feature>
<proteinExistence type="predicted"/>
<dbReference type="Gene3D" id="3.30.420.10">
    <property type="entry name" value="Ribonuclease H-like superfamily/Ribonuclease H"/>
    <property type="match status" value="1"/>
</dbReference>
<evidence type="ECO:0000313" key="3">
    <source>
        <dbReference type="Proteomes" id="UP001151760"/>
    </source>
</evidence>
<evidence type="ECO:0000313" key="2">
    <source>
        <dbReference type="EMBL" id="GJS56721.1"/>
    </source>
</evidence>
<reference evidence="2" key="2">
    <citation type="submission" date="2022-01" db="EMBL/GenBank/DDBJ databases">
        <authorList>
            <person name="Yamashiro T."/>
            <person name="Shiraishi A."/>
            <person name="Satake H."/>
            <person name="Nakayama K."/>
        </authorList>
    </citation>
    <scope>NUCLEOTIDE SEQUENCE</scope>
</reference>
<reference evidence="2" key="1">
    <citation type="journal article" date="2022" name="Int. J. Mol. Sci.">
        <title>Draft Genome of Tanacetum Coccineum: Genomic Comparison of Closely Related Tanacetum-Family Plants.</title>
        <authorList>
            <person name="Yamashiro T."/>
            <person name="Shiraishi A."/>
            <person name="Nakayama K."/>
            <person name="Satake H."/>
        </authorList>
    </citation>
    <scope>NUCLEOTIDE SEQUENCE</scope>
</reference>
<dbReference type="InterPro" id="IPR036397">
    <property type="entry name" value="RNaseH_sf"/>
</dbReference>